<reference evidence="1 2" key="1">
    <citation type="journal article" date="2015" name="Genome Announc.">
        <title>Expanding the biotechnology potential of lactobacilli through comparative genomics of 213 strains and associated genera.</title>
        <authorList>
            <person name="Sun Z."/>
            <person name="Harris H.M."/>
            <person name="McCann A."/>
            <person name="Guo C."/>
            <person name="Argimon S."/>
            <person name="Zhang W."/>
            <person name="Yang X."/>
            <person name="Jeffery I.B."/>
            <person name="Cooney J.C."/>
            <person name="Kagawa T.F."/>
            <person name="Liu W."/>
            <person name="Song Y."/>
            <person name="Salvetti E."/>
            <person name="Wrobel A."/>
            <person name="Rasinkangas P."/>
            <person name="Parkhill J."/>
            <person name="Rea M.C."/>
            <person name="O'Sullivan O."/>
            <person name="Ritari J."/>
            <person name="Douillard F.P."/>
            <person name="Paul Ross R."/>
            <person name="Yang R."/>
            <person name="Briner A.E."/>
            <person name="Felis G.E."/>
            <person name="de Vos W.M."/>
            <person name="Barrangou R."/>
            <person name="Klaenhammer T.R."/>
            <person name="Caufield P.W."/>
            <person name="Cui Y."/>
            <person name="Zhang H."/>
            <person name="O'Toole P.W."/>
        </authorList>
    </citation>
    <scope>NUCLEOTIDE SEQUENCE [LARGE SCALE GENOMIC DNA]</scope>
    <source>
        <strain evidence="1 2">DSM 19972</strain>
    </source>
</reference>
<comment type="caution">
    <text evidence="1">The sequence shown here is derived from an EMBL/GenBank/DDBJ whole genome shotgun (WGS) entry which is preliminary data.</text>
</comment>
<gene>
    <name evidence="1" type="ORF">FD46_GL001267</name>
</gene>
<evidence type="ECO:0000313" key="2">
    <source>
        <dbReference type="Proteomes" id="UP000051686"/>
    </source>
</evidence>
<keyword evidence="2" id="KW-1185">Reference proteome</keyword>
<proteinExistence type="predicted"/>
<dbReference type="PATRIC" id="fig|1423777.3.peg.1311"/>
<name>A0A0R1M7T0_9LACO</name>
<evidence type="ECO:0000313" key="1">
    <source>
        <dbReference type="EMBL" id="KRL04150.1"/>
    </source>
</evidence>
<dbReference type="RefSeq" id="WP_057896135.1">
    <property type="nucleotide sequence ID" value="NZ_AZEH01000039.1"/>
</dbReference>
<dbReference type="Proteomes" id="UP000051686">
    <property type="component" value="Unassembled WGS sequence"/>
</dbReference>
<accession>A0A0R1M7T0</accession>
<dbReference type="OrthoDB" id="2248079at2"/>
<sequence>MASNSDSIFHLLSFLKRHPDKLKLLNTDYDNVVRIAVSSDVPIADTDIYFPKDKLMVNRLSDDFVSQHGELLNFYMKMISIQEHGFLEAWVTTAYLSRSKVYFLELSFE</sequence>
<dbReference type="AlphaFoldDB" id="A0A0R1M7T0"/>
<dbReference type="STRING" id="1423777.FD46_GL001267"/>
<organism evidence="1 2">
    <name type="scientific">Liquorilactobacillus oeni DSM 19972</name>
    <dbReference type="NCBI Taxonomy" id="1423777"/>
    <lineage>
        <taxon>Bacteria</taxon>
        <taxon>Bacillati</taxon>
        <taxon>Bacillota</taxon>
        <taxon>Bacilli</taxon>
        <taxon>Lactobacillales</taxon>
        <taxon>Lactobacillaceae</taxon>
        <taxon>Liquorilactobacillus</taxon>
    </lineage>
</organism>
<protein>
    <submittedName>
        <fullName evidence="1">Uncharacterized protein</fullName>
    </submittedName>
</protein>
<dbReference type="EMBL" id="AZEH01000039">
    <property type="protein sequence ID" value="KRL04150.1"/>
    <property type="molecule type" value="Genomic_DNA"/>
</dbReference>